<keyword evidence="2" id="KW-1185">Reference proteome</keyword>
<evidence type="ECO:0000313" key="1">
    <source>
        <dbReference type="EMBL" id="QDU45193.1"/>
    </source>
</evidence>
<gene>
    <name evidence="1" type="ORF">Mal52_36840</name>
</gene>
<sequence length="479" mass="52891">MLGFLKRRRSWGSLDQPLLNWSERDCLTVRGLLNGGVAVLGASGSGKTSSSGKQLARSILAQGNNGGLILCAKPDDALFWQRLFAEAERMKDLIVFSPDGPWRFDFLDYEMRQGGHTRNITRLIMTIGETLRSSDHSASENSDFWEREQERMLYNAVQIIKVATGKVTAPDLQRFIGGAANGAEEISSESWQTGFHHQCIRAAYLADKSAVDTHDCQLAFDYWLSELPRMASKTKSSIEVGVNGILHVFNTGITRSLVSGGTNVSPDDMFDRKWVMVNMAPAAWGDIGSFINAGWKYLTQKAILRRDATEGDSINVIWCDEAQQFVNSFDSQYLAQCRSHLGCMVFLTQSLSSLYSVLKGPAGRHQADALMANFGHTIIHACDPISAEWASSKLGKTLQTFIGGSMAPTTDLWDDLKGHSQYTGSFSEHYESVVQPNVFMNGLRTGGHVNGLMCDAILLRNGQPFSNGQNWLNVSFSQM</sequence>
<reference evidence="1 2" key="1">
    <citation type="submission" date="2019-02" db="EMBL/GenBank/DDBJ databases">
        <title>Deep-cultivation of Planctomycetes and their phenomic and genomic characterization uncovers novel biology.</title>
        <authorList>
            <person name="Wiegand S."/>
            <person name="Jogler M."/>
            <person name="Boedeker C."/>
            <person name="Pinto D."/>
            <person name="Vollmers J."/>
            <person name="Rivas-Marin E."/>
            <person name="Kohn T."/>
            <person name="Peeters S.H."/>
            <person name="Heuer A."/>
            <person name="Rast P."/>
            <person name="Oberbeckmann S."/>
            <person name="Bunk B."/>
            <person name="Jeske O."/>
            <person name="Meyerdierks A."/>
            <person name="Storesund J.E."/>
            <person name="Kallscheuer N."/>
            <person name="Luecker S."/>
            <person name="Lage O.M."/>
            <person name="Pohl T."/>
            <person name="Merkel B.J."/>
            <person name="Hornburger P."/>
            <person name="Mueller R.-W."/>
            <person name="Bruemmer F."/>
            <person name="Labrenz M."/>
            <person name="Spormann A.M."/>
            <person name="Op den Camp H."/>
            <person name="Overmann J."/>
            <person name="Amann R."/>
            <person name="Jetten M.S.M."/>
            <person name="Mascher T."/>
            <person name="Medema M.H."/>
            <person name="Devos D.P."/>
            <person name="Kaster A.-K."/>
            <person name="Ovreas L."/>
            <person name="Rohde M."/>
            <person name="Galperin M.Y."/>
            <person name="Jogler C."/>
        </authorList>
    </citation>
    <scope>NUCLEOTIDE SEQUENCE [LARGE SCALE GENOMIC DNA]</scope>
    <source>
        <strain evidence="1 2">Mal52</strain>
    </source>
</reference>
<proteinExistence type="predicted"/>
<evidence type="ECO:0008006" key="3">
    <source>
        <dbReference type="Google" id="ProtNLM"/>
    </source>
</evidence>
<organism evidence="1 2">
    <name type="scientific">Symmachiella dynata</name>
    <dbReference type="NCBI Taxonomy" id="2527995"/>
    <lineage>
        <taxon>Bacteria</taxon>
        <taxon>Pseudomonadati</taxon>
        <taxon>Planctomycetota</taxon>
        <taxon>Planctomycetia</taxon>
        <taxon>Planctomycetales</taxon>
        <taxon>Planctomycetaceae</taxon>
        <taxon>Symmachiella</taxon>
    </lineage>
</organism>
<dbReference type="Proteomes" id="UP000319383">
    <property type="component" value="Chromosome"/>
</dbReference>
<dbReference type="KEGG" id="sdyn:Mal52_36840"/>
<dbReference type="AlphaFoldDB" id="A0A517ZRX2"/>
<protein>
    <recommendedName>
        <fullName evidence="3">AAA-like domain protein</fullName>
    </recommendedName>
</protein>
<dbReference type="Gene3D" id="3.40.50.300">
    <property type="entry name" value="P-loop containing nucleotide triphosphate hydrolases"/>
    <property type="match status" value="1"/>
</dbReference>
<evidence type="ECO:0000313" key="2">
    <source>
        <dbReference type="Proteomes" id="UP000319383"/>
    </source>
</evidence>
<dbReference type="SUPFAM" id="SSF52540">
    <property type="entry name" value="P-loop containing nucleoside triphosphate hydrolases"/>
    <property type="match status" value="1"/>
</dbReference>
<name>A0A517ZRX2_9PLAN</name>
<dbReference type="EMBL" id="CP036276">
    <property type="protein sequence ID" value="QDU45193.1"/>
    <property type="molecule type" value="Genomic_DNA"/>
</dbReference>
<dbReference type="InterPro" id="IPR027417">
    <property type="entry name" value="P-loop_NTPase"/>
</dbReference>
<accession>A0A517ZRX2</accession>